<feature type="compositionally biased region" description="Low complexity" evidence="1">
    <location>
        <begin position="425"/>
        <end position="450"/>
    </location>
</feature>
<dbReference type="OMA" id="YNPFAQR"/>
<dbReference type="InterPro" id="IPR039136">
    <property type="entry name" value="NUFIP1-like"/>
</dbReference>
<feature type="compositionally biased region" description="Gly residues" evidence="1">
    <location>
        <begin position="103"/>
        <end position="112"/>
    </location>
</feature>
<proteinExistence type="predicted"/>
<feature type="region of interest" description="Disordered" evidence="1">
    <location>
        <begin position="1"/>
        <end position="24"/>
    </location>
</feature>
<evidence type="ECO:0000313" key="4">
    <source>
        <dbReference type="Proteomes" id="UP000184267"/>
    </source>
</evidence>
<reference evidence="3 4" key="1">
    <citation type="submission" date="2016-10" db="EMBL/GenBank/DDBJ databases">
        <title>Genome sequence of the basidiomycete white-rot fungus Trametes pubescens.</title>
        <authorList>
            <person name="Makela M.R."/>
            <person name="Granchi Z."/>
            <person name="Peng M."/>
            <person name="De Vries R.P."/>
            <person name="Grigoriev I."/>
            <person name="Riley R."/>
            <person name="Hilden K."/>
        </authorList>
    </citation>
    <scope>NUCLEOTIDE SEQUENCE [LARGE SCALE GENOMIC DNA]</scope>
    <source>
        <strain evidence="3 4">FBCC735</strain>
    </source>
</reference>
<sequence>MQPNRPQHPLPYHPPYPGTANNSARAAQAVSAALSNPYGQSYGVQAAYPQASHYAQAYSQYYNGAGPSHVTADGYTISSTYVPGTQYHTPQPARPPVQRAPAHGGGGGGQGQPGWYQAGTSRCSKPGCSFTGSKQSVEVHMMDRHLIYPPGWEHRKKRQDWDADPSLKGKPVPIQGTSIKLDTPEAIEQWIAERKKRFPTAQNVDDKQRKMREAIERGQIPFDDPSRRKRRRVDDGHGERGGNSRGGRGAQRGRGRGRGRGRTQDGGWEGRRPAGQTIENAETSVLAAAPPSDTLPASNRHRDEEASSGEDATSDSDSDGMPEVVSSKAPPRALEMQNENSMEVASPTARPVTKPRPKQPRRPLYNPFAQRASLLRNLLLPEIRVTVSNFSQAIHFLVDNDFLDDVELKPGQANERMIQVIGEQPAPTDATSNAAPSATPTEAAAPPTNS</sequence>
<evidence type="ECO:0000313" key="3">
    <source>
        <dbReference type="EMBL" id="OJT03017.1"/>
    </source>
</evidence>
<feature type="region of interest" description="Disordered" evidence="1">
    <location>
        <begin position="198"/>
        <end position="364"/>
    </location>
</feature>
<feature type="compositionally biased region" description="Acidic residues" evidence="1">
    <location>
        <begin position="306"/>
        <end position="320"/>
    </location>
</feature>
<feature type="region of interest" description="Disordered" evidence="1">
    <location>
        <begin position="82"/>
        <end position="121"/>
    </location>
</feature>
<feature type="compositionally biased region" description="Basic and acidic residues" evidence="1">
    <location>
        <begin position="232"/>
        <end position="242"/>
    </location>
</feature>
<gene>
    <name evidence="3" type="ORF">TRAPUB_6360</name>
</gene>
<dbReference type="PANTHER" id="PTHR13309:SF0">
    <property type="entry name" value="FMR1-INTERACTING PROTEIN NUFIP1"/>
    <property type="match status" value="1"/>
</dbReference>
<comment type="caution">
    <text evidence="3">The sequence shown here is derived from an EMBL/GenBank/DDBJ whole genome shotgun (WGS) entry which is preliminary data.</text>
</comment>
<name>A0A1M2V646_TRAPU</name>
<dbReference type="PANTHER" id="PTHR13309">
    <property type="entry name" value="NUCLEAR FRAGILE X MENTAL RETARDATION PROTEIN INTERACTING PROTEIN 1"/>
    <property type="match status" value="1"/>
</dbReference>
<dbReference type="AlphaFoldDB" id="A0A1M2V646"/>
<dbReference type="STRING" id="154538.A0A1M2V646"/>
<accession>A0A1M2V646</accession>
<dbReference type="EMBL" id="MNAD01001636">
    <property type="protein sequence ID" value="OJT03017.1"/>
    <property type="molecule type" value="Genomic_DNA"/>
</dbReference>
<dbReference type="InterPro" id="IPR019496">
    <property type="entry name" value="NUFIP1_cons_dom"/>
</dbReference>
<feature type="compositionally biased region" description="Basic and acidic residues" evidence="1">
    <location>
        <begin position="204"/>
        <end position="216"/>
    </location>
</feature>
<organism evidence="3 4">
    <name type="scientific">Trametes pubescens</name>
    <name type="common">White-rot fungus</name>
    <dbReference type="NCBI Taxonomy" id="154538"/>
    <lineage>
        <taxon>Eukaryota</taxon>
        <taxon>Fungi</taxon>
        <taxon>Dikarya</taxon>
        <taxon>Basidiomycota</taxon>
        <taxon>Agaricomycotina</taxon>
        <taxon>Agaricomycetes</taxon>
        <taxon>Polyporales</taxon>
        <taxon>Polyporaceae</taxon>
        <taxon>Trametes</taxon>
    </lineage>
</organism>
<evidence type="ECO:0000256" key="1">
    <source>
        <dbReference type="SAM" id="MobiDB-lite"/>
    </source>
</evidence>
<dbReference type="Pfam" id="PF10453">
    <property type="entry name" value="NUFIP1"/>
    <property type="match status" value="1"/>
</dbReference>
<feature type="region of interest" description="Disordered" evidence="1">
    <location>
        <begin position="423"/>
        <end position="450"/>
    </location>
</feature>
<dbReference type="Proteomes" id="UP000184267">
    <property type="component" value="Unassembled WGS sequence"/>
</dbReference>
<feature type="region of interest" description="Disordered" evidence="1">
    <location>
        <begin position="151"/>
        <end position="177"/>
    </location>
</feature>
<dbReference type="GO" id="GO:0003723">
    <property type="term" value="F:RNA binding"/>
    <property type="evidence" value="ECO:0007669"/>
    <property type="project" value="InterPro"/>
</dbReference>
<keyword evidence="4" id="KW-1185">Reference proteome</keyword>
<feature type="domain" description="FMR1-interacting protein 1 conserved" evidence="2">
    <location>
        <begin position="168"/>
        <end position="219"/>
    </location>
</feature>
<dbReference type="GO" id="GO:0000492">
    <property type="term" value="P:box C/D snoRNP assembly"/>
    <property type="evidence" value="ECO:0007669"/>
    <property type="project" value="TreeGrafter"/>
</dbReference>
<feature type="compositionally biased region" description="Pro residues" evidence="1">
    <location>
        <begin position="1"/>
        <end position="17"/>
    </location>
</feature>
<dbReference type="OrthoDB" id="273070at2759"/>
<feature type="compositionally biased region" description="Basic residues" evidence="1">
    <location>
        <begin position="251"/>
        <end position="261"/>
    </location>
</feature>
<dbReference type="GO" id="GO:0005634">
    <property type="term" value="C:nucleus"/>
    <property type="evidence" value="ECO:0007669"/>
    <property type="project" value="TreeGrafter"/>
</dbReference>
<protein>
    <recommendedName>
        <fullName evidence="2">FMR1-interacting protein 1 conserved domain-containing protein</fullName>
    </recommendedName>
</protein>
<evidence type="ECO:0000259" key="2">
    <source>
        <dbReference type="Pfam" id="PF10453"/>
    </source>
</evidence>